<organism evidence="1">
    <name type="scientific">Selaginella lepidophylla</name>
    <name type="common">Resurrection plant</name>
    <name type="synonym">Lycopodium lepidophyllum</name>
    <dbReference type="NCBI Taxonomy" id="59777"/>
    <lineage>
        <taxon>Eukaryota</taxon>
        <taxon>Viridiplantae</taxon>
        <taxon>Streptophyta</taxon>
        <taxon>Embryophyta</taxon>
        <taxon>Tracheophyta</taxon>
        <taxon>Lycopodiopsida</taxon>
        <taxon>Selaginellales</taxon>
        <taxon>Selaginellaceae</taxon>
        <taxon>Selaginella</taxon>
    </lineage>
</organism>
<sequence length="31" mass="3265">MSTILNHPGFPPVASTSALAPFIGLNKTRIL</sequence>
<keyword evidence="1" id="KW-0934">Plastid</keyword>
<gene>
    <name evidence="1" type="primary">petL</name>
</gene>
<dbReference type="AlphaFoldDB" id="A0A3Q9R499"/>
<dbReference type="GeneID" id="39329466"/>
<proteinExistence type="predicted"/>
<name>A0A3Q9R499_SELLP</name>
<evidence type="ECO:0000313" key="1">
    <source>
        <dbReference type="EMBL" id="AZU95865.1"/>
    </source>
</evidence>
<reference evidence="1" key="1">
    <citation type="journal article" date="2018" name="New Phytol.">
        <title>Lycophyte plastid genomics: extreme variation in GC, gene and intron content and multiple inversions between a direct and inverted orientation of the rRNA repeat.</title>
        <authorList>
            <person name="Mower J.P."/>
            <person name="Ma P.F."/>
            <person name="Grewe F."/>
            <person name="Taylor A."/>
            <person name="Michael T.P."/>
            <person name="VanBuren R."/>
            <person name="Qiu Y.L."/>
        </authorList>
    </citation>
    <scope>NUCLEOTIDE SEQUENCE</scope>
</reference>
<dbReference type="EMBL" id="MK089531">
    <property type="protein sequence ID" value="AZU95865.1"/>
    <property type="molecule type" value="Genomic_DNA"/>
</dbReference>
<protein>
    <submittedName>
        <fullName evidence="1">Cytochrome b6/f subunit L</fullName>
    </submittedName>
</protein>
<dbReference type="RefSeq" id="YP_009555748.1">
    <property type="nucleotide sequence ID" value="NC_040927.1"/>
</dbReference>
<geneLocation type="plastid" evidence="1"/>
<accession>A0A3Q9R499</accession>